<evidence type="ECO:0000313" key="2">
    <source>
        <dbReference type="Proteomes" id="UP000004211"/>
    </source>
</evidence>
<dbReference type="EMBL" id="AEDR01000016">
    <property type="protein sequence ID" value="EFL56686.1"/>
    <property type="molecule type" value="Genomic_DNA"/>
</dbReference>
<accession>E1L4K8</accession>
<protein>
    <submittedName>
        <fullName evidence="1">Uncharacterized protein</fullName>
    </submittedName>
</protein>
<comment type="caution">
    <text evidence="1">The sequence shown here is derived from an EMBL/GenBank/DDBJ whole genome shotgun (WGS) entry which is preliminary data.</text>
</comment>
<organism evidence="1 2">
    <name type="scientific">Veillonella atypica ACS-049-V-Sch6</name>
    <dbReference type="NCBI Taxonomy" id="866776"/>
    <lineage>
        <taxon>Bacteria</taxon>
        <taxon>Bacillati</taxon>
        <taxon>Bacillota</taxon>
        <taxon>Negativicutes</taxon>
        <taxon>Veillonellales</taxon>
        <taxon>Veillonellaceae</taxon>
        <taxon>Veillonella</taxon>
    </lineage>
</organism>
<gene>
    <name evidence="1" type="ORF">HMPREF9321_0771</name>
</gene>
<dbReference type="eggNOG" id="ENOG5032BAK">
    <property type="taxonomic scope" value="Bacteria"/>
</dbReference>
<dbReference type="RefSeq" id="WP_005375888.1">
    <property type="nucleotide sequence ID" value="NZ_AEDR01000016.1"/>
</dbReference>
<dbReference type="Proteomes" id="UP000004211">
    <property type="component" value="Unassembled WGS sequence"/>
</dbReference>
<dbReference type="AlphaFoldDB" id="E1L4K8"/>
<proteinExistence type="predicted"/>
<sequence>MEFDVSGALIQTGLKLTELALKGTATKVNSKIQTLKSEKDAEKLRNIYDEIINELLLERDEAVRIAQAYKQAYEQVSISDEDIEYLHNTLKKFIVLLVSFMPDKENQKSVMIQLVELLNNDTLKTMQLLGFNYKAAIGEPLTEVCSEAIRTKLSLNTKNSNNKRKS</sequence>
<reference evidence="1 2" key="1">
    <citation type="submission" date="2010-08" db="EMBL/GenBank/DDBJ databases">
        <authorList>
            <person name="Durkin A.S."/>
            <person name="Madupu R."/>
            <person name="Torralba M."/>
            <person name="Gillis M."/>
            <person name="Methe B."/>
            <person name="Sutton G."/>
            <person name="Nelson K.E."/>
        </authorList>
    </citation>
    <scope>NUCLEOTIDE SEQUENCE [LARGE SCALE GENOMIC DNA]</scope>
    <source>
        <strain evidence="1 2">ACS-049-V-Sch6</strain>
    </source>
</reference>
<name>E1L4K8_9FIRM</name>
<evidence type="ECO:0000313" key="1">
    <source>
        <dbReference type="EMBL" id="EFL56686.1"/>
    </source>
</evidence>